<evidence type="ECO:0000256" key="1">
    <source>
        <dbReference type="SAM" id="SignalP"/>
    </source>
</evidence>
<sequence length="710" mass="81043">MRVAIIVLCWLVNIVCLAQNAPVKSIDRFSLVSRHNVVLNKVDTLGALSVGNGEFAFTADVTGLQTFYKEYENGIALGTQSQWGWHSIPQEKKYILNNVAKLYESCDGTKAPYAVQQREGIAGEATEALRANPHRLHLGLIGLVMTKENGEAVQLRDIKNIQQQLNLWTGTIESKFEVEGSAVKVTTIAHQAQDRIAVHIESPLIAKGKLKVNFKFPYGKDCHVCPGYDWEKNDRHQSVIISQQKDLTVLARTLDTTKYYVQVVHETSAFTEEKPHSFLLSPEKNKSFDFTVLFTKDKPVKVLDFKTVKVNSIYTWEKFWTEGAAVDFSACTDPRARELERRVILSQYLTKIQCAGSLPPQETGLTMNSWYGKFHLEMHWWHAAHFTLWNRSALLERSMPWYTDAIPQAKATAQWQGYTGARWQKMTDPQGNESPSSVGAFIIWQQPHPIYFAELLYRSAPGKDKLEKYKDIVFQTAEFMASFVKLRNGKYHLCHPLIPAQEIFKATETDDPAYELQYWYYGLSVAQQWRKRLGLEEDKKWNAILKDLAPLATDATGKLYLPNSTTPTAYTDDFFRRDHPAVVGAFGFLPFNDRIDIALMKNTFDEIIEHWQWETTWGWDYPLMAMTAARLNKPEQAIEMLLLNTQKNTYLVNGHNYQDARLRLYLPGNGGLLSAIAMMTAGWDGSTETNPGFPKDGKWNVRWEGLKKMP</sequence>
<name>A0A1T5JZX8_9BACT</name>
<dbReference type="Proteomes" id="UP000190961">
    <property type="component" value="Unassembled WGS sequence"/>
</dbReference>
<dbReference type="Gene3D" id="1.50.10.10">
    <property type="match status" value="1"/>
</dbReference>
<dbReference type="InterPro" id="IPR008928">
    <property type="entry name" value="6-hairpin_glycosidase_sf"/>
</dbReference>
<feature type="signal peptide" evidence="1">
    <location>
        <begin position="1"/>
        <end position="18"/>
    </location>
</feature>
<reference evidence="2 3" key="1">
    <citation type="submission" date="2017-02" db="EMBL/GenBank/DDBJ databases">
        <authorList>
            <person name="Peterson S.W."/>
        </authorList>
    </citation>
    <scope>NUCLEOTIDE SEQUENCE [LARGE SCALE GENOMIC DNA]</scope>
    <source>
        <strain evidence="2 3">DSM 25262</strain>
    </source>
</reference>
<dbReference type="InterPro" id="IPR012341">
    <property type="entry name" value="6hp_glycosidase-like_sf"/>
</dbReference>
<dbReference type="OrthoDB" id="127395at2"/>
<keyword evidence="3" id="KW-1185">Reference proteome</keyword>
<dbReference type="GO" id="GO:0005975">
    <property type="term" value="P:carbohydrate metabolic process"/>
    <property type="evidence" value="ECO:0007669"/>
    <property type="project" value="InterPro"/>
</dbReference>
<evidence type="ECO:0008006" key="4">
    <source>
        <dbReference type="Google" id="ProtNLM"/>
    </source>
</evidence>
<keyword evidence="1" id="KW-0732">Signal</keyword>
<gene>
    <name evidence="2" type="ORF">SAMN05660236_1665</name>
</gene>
<dbReference type="SUPFAM" id="SSF48208">
    <property type="entry name" value="Six-hairpin glycosidases"/>
    <property type="match status" value="1"/>
</dbReference>
<organism evidence="2 3">
    <name type="scientific">Ohtaekwangia koreensis</name>
    <dbReference type="NCBI Taxonomy" id="688867"/>
    <lineage>
        <taxon>Bacteria</taxon>
        <taxon>Pseudomonadati</taxon>
        <taxon>Bacteroidota</taxon>
        <taxon>Cytophagia</taxon>
        <taxon>Cytophagales</taxon>
        <taxon>Fulvivirgaceae</taxon>
        <taxon>Ohtaekwangia</taxon>
    </lineage>
</organism>
<evidence type="ECO:0000313" key="2">
    <source>
        <dbReference type="EMBL" id="SKC57057.1"/>
    </source>
</evidence>
<dbReference type="RefSeq" id="WP_079686199.1">
    <property type="nucleotide sequence ID" value="NZ_FUZU01000001.1"/>
</dbReference>
<proteinExistence type="predicted"/>
<dbReference type="STRING" id="688867.SAMN05660236_1665"/>
<feature type="chain" id="PRO_5013250735" description="Glycosyl hydrolase family 65, N-terminal domain" evidence="1">
    <location>
        <begin position="19"/>
        <end position="710"/>
    </location>
</feature>
<accession>A0A1T5JZX8</accession>
<protein>
    <recommendedName>
        <fullName evidence="4">Glycosyl hydrolase family 65, N-terminal domain</fullName>
    </recommendedName>
</protein>
<dbReference type="AlphaFoldDB" id="A0A1T5JZX8"/>
<dbReference type="EMBL" id="FUZU01000001">
    <property type="protein sequence ID" value="SKC57057.1"/>
    <property type="molecule type" value="Genomic_DNA"/>
</dbReference>
<evidence type="ECO:0000313" key="3">
    <source>
        <dbReference type="Proteomes" id="UP000190961"/>
    </source>
</evidence>